<protein>
    <submittedName>
        <fullName evidence="1">Uncharacterized protein</fullName>
    </submittedName>
</protein>
<evidence type="ECO:0000313" key="2">
    <source>
        <dbReference type="Proteomes" id="UP000247634"/>
    </source>
</evidence>
<evidence type="ECO:0000313" key="1">
    <source>
        <dbReference type="EMBL" id="AWT45665.1"/>
    </source>
</evidence>
<dbReference type="Proteomes" id="UP000247634">
    <property type="component" value="Chromosome"/>
</dbReference>
<dbReference type="AlphaFoldDB" id="A0A2U9P988"/>
<proteinExistence type="predicted"/>
<accession>A0A2U9P988</accession>
<reference evidence="1 2" key="1">
    <citation type="submission" date="2018-06" db="EMBL/GenBank/DDBJ databases">
        <title>The complete genome sequence of a nosiheptide producer Streptomyces actuosus ATCC 25421: deducing the ability of producing a new class III lantibiotics.</title>
        <authorList>
            <person name="Liu W."/>
            <person name="Sun F."/>
            <person name="Hu Y."/>
        </authorList>
    </citation>
    <scope>NUCLEOTIDE SEQUENCE [LARGE SCALE GENOMIC DNA]</scope>
    <source>
        <strain evidence="1 2">ATCC 25421</strain>
    </source>
</reference>
<gene>
    <name evidence="1" type="ORF">DMT42_27500</name>
</gene>
<sequence>MVSSSESPGAPGPVEPLDGLVVVADPKDPVAVEVRDFVRESGHRAAVLDVFDAAQAFTVTVDGPAAVVEPAVPLMLRLPAPPLRRVSFDAEFQLTECLAHLWAVAALTPAPVINRPAPGGPGTRVSPSAVLTDLRAGLPGDAVEVFSALPPAPAPPARDEGTQWWVQDYSTWTTRPWPEPPAGPGPYRARWSDPDPLLENVVVLGDRAWPCSAVELDGLRLAEHSTDMVARLGLDLASVVWRISPDLTEARPVVVEPFPDIEQLRAVWLGLGPRLLEVLFP</sequence>
<organism evidence="1 2">
    <name type="scientific">Streptomyces actuosus</name>
    <dbReference type="NCBI Taxonomy" id="1885"/>
    <lineage>
        <taxon>Bacteria</taxon>
        <taxon>Bacillati</taxon>
        <taxon>Actinomycetota</taxon>
        <taxon>Actinomycetes</taxon>
        <taxon>Kitasatosporales</taxon>
        <taxon>Streptomycetaceae</taxon>
        <taxon>Streptomyces</taxon>
    </lineage>
</organism>
<name>A0A2U9P988_STRAS</name>
<dbReference type="EMBL" id="CP029788">
    <property type="protein sequence ID" value="AWT45665.1"/>
    <property type="molecule type" value="Genomic_DNA"/>
</dbReference>
<dbReference type="OrthoDB" id="4163206at2"/>
<dbReference type="KEGG" id="sact:DMT42_27500"/>
<keyword evidence="2" id="KW-1185">Reference proteome</keyword>